<evidence type="ECO:0000313" key="13">
    <source>
        <dbReference type="Proteomes" id="UP001597010"/>
    </source>
</evidence>
<accession>A0ABW3ARD3</accession>
<keyword evidence="9" id="KW-0676">Redox-active center</keyword>
<dbReference type="InterPro" id="IPR005074">
    <property type="entry name" value="Peptidase_C39"/>
</dbReference>
<dbReference type="Gene3D" id="1.20.1440.130">
    <property type="entry name" value="VKOR domain"/>
    <property type="match status" value="1"/>
</dbReference>
<dbReference type="Pfam" id="PF03412">
    <property type="entry name" value="Peptidase_C39"/>
    <property type="match status" value="1"/>
</dbReference>
<dbReference type="RefSeq" id="WP_377113127.1">
    <property type="nucleotide sequence ID" value="NZ_JBHTHZ010000003.1"/>
</dbReference>
<protein>
    <submittedName>
        <fullName evidence="12">Cysteine peptidase family C39 domain-containing protein</fullName>
    </submittedName>
</protein>
<feature type="transmembrane region" description="Helical" evidence="10">
    <location>
        <begin position="225"/>
        <end position="245"/>
    </location>
</feature>
<dbReference type="SUPFAM" id="SSF52833">
    <property type="entry name" value="Thioredoxin-like"/>
    <property type="match status" value="1"/>
</dbReference>
<feature type="transmembrane region" description="Helical" evidence="10">
    <location>
        <begin position="315"/>
        <end position="336"/>
    </location>
</feature>
<dbReference type="Pfam" id="PF07884">
    <property type="entry name" value="VKOR"/>
    <property type="match status" value="1"/>
</dbReference>
<feature type="transmembrane region" description="Helical" evidence="10">
    <location>
        <begin position="251"/>
        <end position="269"/>
    </location>
</feature>
<evidence type="ECO:0000256" key="5">
    <source>
        <dbReference type="ARBA" id="ARBA00022989"/>
    </source>
</evidence>
<feature type="transmembrane region" description="Helical" evidence="10">
    <location>
        <begin position="141"/>
        <end position="160"/>
    </location>
</feature>
<evidence type="ECO:0000256" key="4">
    <source>
        <dbReference type="ARBA" id="ARBA00022719"/>
    </source>
</evidence>
<evidence type="ECO:0000256" key="7">
    <source>
        <dbReference type="ARBA" id="ARBA00023136"/>
    </source>
</evidence>
<dbReference type="CDD" id="cd12921">
    <property type="entry name" value="VKOR_4"/>
    <property type="match status" value="1"/>
</dbReference>
<feature type="transmembrane region" description="Helical" evidence="10">
    <location>
        <begin position="281"/>
        <end position="303"/>
    </location>
</feature>
<comment type="caution">
    <text evidence="12">The sequence shown here is derived from an EMBL/GenBank/DDBJ whole genome shotgun (WGS) entry which is preliminary data.</text>
</comment>
<dbReference type="InterPro" id="IPR036249">
    <property type="entry name" value="Thioredoxin-like_sf"/>
</dbReference>
<feature type="domain" description="Peptidase C39" evidence="11">
    <location>
        <begin position="9"/>
        <end position="124"/>
    </location>
</feature>
<dbReference type="InterPro" id="IPR012932">
    <property type="entry name" value="VKOR"/>
</dbReference>
<keyword evidence="8" id="KW-1015">Disulfide bond</keyword>
<proteinExistence type="inferred from homology"/>
<dbReference type="Gene3D" id="3.90.70.10">
    <property type="entry name" value="Cysteine proteinases"/>
    <property type="match status" value="1"/>
</dbReference>
<keyword evidence="4" id="KW-0874">Quinone</keyword>
<dbReference type="PROSITE" id="PS50990">
    <property type="entry name" value="PEPTIDASE_C39"/>
    <property type="match status" value="1"/>
</dbReference>
<dbReference type="InterPro" id="IPR012336">
    <property type="entry name" value="Thioredoxin-like_fold"/>
</dbReference>
<reference evidence="13" key="1">
    <citation type="journal article" date="2019" name="Int. J. Syst. Evol. Microbiol.">
        <title>The Global Catalogue of Microorganisms (GCM) 10K type strain sequencing project: providing services to taxonomists for standard genome sequencing and annotation.</title>
        <authorList>
            <consortium name="The Broad Institute Genomics Platform"/>
            <consortium name="The Broad Institute Genome Sequencing Center for Infectious Disease"/>
            <person name="Wu L."/>
            <person name="Ma J."/>
        </authorList>
    </citation>
    <scope>NUCLEOTIDE SEQUENCE [LARGE SCALE GENOMIC DNA]</scope>
    <source>
        <strain evidence="13">CCUG 61484</strain>
    </source>
</reference>
<dbReference type="Gene3D" id="3.40.30.10">
    <property type="entry name" value="Glutaredoxin"/>
    <property type="match status" value="1"/>
</dbReference>
<keyword evidence="5 10" id="KW-1133">Transmembrane helix</keyword>
<evidence type="ECO:0000256" key="6">
    <source>
        <dbReference type="ARBA" id="ARBA00023002"/>
    </source>
</evidence>
<dbReference type="Pfam" id="PF13462">
    <property type="entry name" value="Thioredoxin_4"/>
    <property type="match status" value="1"/>
</dbReference>
<keyword evidence="7 10" id="KW-0472">Membrane</keyword>
<dbReference type="Proteomes" id="UP001597010">
    <property type="component" value="Unassembled WGS sequence"/>
</dbReference>
<sequence length="525" mass="59227">MPLINQLLNADLVLVKIIQAIKPSVTQSQITDELSIHPDYPNLLALNDVLNNFGITSGAYRIMPDELADVPCPFIAHTKKTGYEFMLVKKLTNDAVTLLSSNKGDYTLSLNEFKQIFDGVVLVPDDVKTVKYINRSLKDNAAIWLAVCILALIFTSVLALNYSLLSYWQGVTLTFFKTTGLAVAILLLIQSIDKNNPLVQTLCGGGGKTNCNAILSSKAAKIFEGLSWSEVGFFYFSGTWLTLLISGGSLPILQLLAVLNICCLPYTIYSIYYQARIAKQWCLFCCAVQALLWLEFMPLVSILNQPLIWPSFQQILLVIIGLLVPVALWLLLKPILLQAQQLKPLKSQLQNFKYNTETFNATLKNQPKYAQPDDDWSIVLGNVEAPNIITMVSNPYCPPCAKTHNILDEWLSRNTGIQARIVFTADNNDKDIKTPVTRHLMALYQLGDKNLIQRALHDWYNQKQKNYDDWAKEYPVKLNEEDFKKLDSQKAWCQLAEVKATPTLLVNGYRLPDAYRLSDIKYMLE</sequence>
<evidence type="ECO:0000256" key="10">
    <source>
        <dbReference type="SAM" id="Phobius"/>
    </source>
</evidence>
<evidence type="ECO:0000313" key="12">
    <source>
        <dbReference type="EMBL" id="MFD0793404.1"/>
    </source>
</evidence>
<dbReference type="InterPro" id="IPR038354">
    <property type="entry name" value="VKOR_sf"/>
</dbReference>
<evidence type="ECO:0000256" key="9">
    <source>
        <dbReference type="ARBA" id="ARBA00023284"/>
    </source>
</evidence>
<evidence type="ECO:0000256" key="2">
    <source>
        <dbReference type="ARBA" id="ARBA00006214"/>
    </source>
</evidence>
<evidence type="ECO:0000256" key="3">
    <source>
        <dbReference type="ARBA" id="ARBA00022692"/>
    </source>
</evidence>
<gene>
    <name evidence="12" type="ORF">ACFQZX_07225</name>
</gene>
<keyword evidence="6" id="KW-0560">Oxidoreductase</keyword>
<dbReference type="EMBL" id="JBHTHZ010000003">
    <property type="protein sequence ID" value="MFD0793404.1"/>
    <property type="molecule type" value="Genomic_DNA"/>
</dbReference>
<organism evidence="12 13">
    <name type="scientific">Mucilaginibacter litoreus</name>
    <dbReference type="NCBI Taxonomy" id="1048221"/>
    <lineage>
        <taxon>Bacteria</taxon>
        <taxon>Pseudomonadati</taxon>
        <taxon>Bacteroidota</taxon>
        <taxon>Sphingobacteriia</taxon>
        <taxon>Sphingobacteriales</taxon>
        <taxon>Sphingobacteriaceae</taxon>
        <taxon>Mucilaginibacter</taxon>
    </lineage>
</organism>
<keyword evidence="3 10" id="KW-0812">Transmembrane</keyword>
<evidence type="ECO:0000256" key="8">
    <source>
        <dbReference type="ARBA" id="ARBA00023157"/>
    </source>
</evidence>
<comment type="similarity">
    <text evidence="2">Belongs to the VKOR family.</text>
</comment>
<comment type="subcellular location">
    <subcellularLocation>
        <location evidence="1">Membrane</location>
        <topology evidence="1">Multi-pass membrane protein</topology>
    </subcellularLocation>
</comment>
<keyword evidence="13" id="KW-1185">Reference proteome</keyword>
<evidence type="ECO:0000256" key="1">
    <source>
        <dbReference type="ARBA" id="ARBA00004141"/>
    </source>
</evidence>
<evidence type="ECO:0000259" key="11">
    <source>
        <dbReference type="PROSITE" id="PS50990"/>
    </source>
</evidence>
<name>A0ABW3ARD3_9SPHI</name>
<feature type="transmembrane region" description="Helical" evidence="10">
    <location>
        <begin position="166"/>
        <end position="189"/>
    </location>
</feature>